<dbReference type="RefSeq" id="WP_106584614.1">
    <property type="nucleotide sequence ID" value="NZ_PYGA01000014.1"/>
</dbReference>
<dbReference type="AlphaFoldDB" id="A0A2P8DEM9"/>
<gene>
    <name evidence="2" type="ORF">CLV63_114117</name>
</gene>
<feature type="region of interest" description="Disordered" evidence="1">
    <location>
        <begin position="163"/>
        <end position="202"/>
    </location>
</feature>
<evidence type="ECO:0000256" key="1">
    <source>
        <dbReference type="SAM" id="MobiDB-lite"/>
    </source>
</evidence>
<proteinExistence type="predicted"/>
<reference evidence="2 3" key="1">
    <citation type="submission" date="2018-03" db="EMBL/GenBank/DDBJ databases">
        <title>Genomic Encyclopedia of Archaeal and Bacterial Type Strains, Phase II (KMG-II): from individual species to whole genera.</title>
        <authorList>
            <person name="Goeker M."/>
        </authorList>
    </citation>
    <scope>NUCLEOTIDE SEQUENCE [LARGE SCALE GENOMIC DNA]</scope>
    <source>
        <strain evidence="2 3">DSM 45312</strain>
    </source>
</reference>
<comment type="caution">
    <text evidence="2">The sequence shown here is derived from an EMBL/GenBank/DDBJ whole genome shotgun (WGS) entry which is preliminary data.</text>
</comment>
<accession>A0A2P8DEM9</accession>
<dbReference type="OrthoDB" id="3431431at2"/>
<sequence length="202" mass="21492">MNELVLVLTGGAISLVSSATVTWVQGYRKGRNRDREAARESARQLTSLFIAARDVPGGIAGPEGVATLAEAEVVVIGISDRAIRDRVQSLLRLLRECHLREVEELSGVKAERARRLLGDHALEVLGAYFRGDRTPAMPAPLRKMLDVEDEALGIHSGAVAKPVVRPAAASASSSENTGAGEPPASRKVRQRPKATGGERSGD</sequence>
<protein>
    <submittedName>
        <fullName evidence="2">Uncharacterized protein</fullName>
    </submittedName>
</protein>
<organism evidence="2 3">
    <name type="scientific">Murinocardiopsis flavida</name>
    <dbReference type="NCBI Taxonomy" id="645275"/>
    <lineage>
        <taxon>Bacteria</taxon>
        <taxon>Bacillati</taxon>
        <taxon>Actinomycetota</taxon>
        <taxon>Actinomycetes</taxon>
        <taxon>Streptosporangiales</taxon>
        <taxon>Nocardiopsidaceae</taxon>
        <taxon>Murinocardiopsis</taxon>
    </lineage>
</organism>
<evidence type="ECO:0000313" key="2">
    <source>
        <dbReference type="EMBL" id="PSK95684.1"/>
    </source>
</evidence>
<name>A0A2P8DEM9_9ACTN</name>
<dbReference type="EMBL" id="PYGA01000014">
    <property type="protein sequence ID" value="PSK95684.1"/>
    <property type="molecule type" value="Genomic_DNA"/>
</dbReference>
<dbReference type="Proteomes" id="UP000240542">
    <property type="component" value="Unassembled WGS sequence"/>
</dbReference>
<evidence type="ECO:0000313" key="3">
    <source>
        <dbReference type="Proteomes" id="UP000240542"/>
    </source>
</evidence>
<keyword evidence="3" id="KW-1185">Reference proteome</keyword>